<dbReference type="EMBL" id="FQWQ01000003">
    <property type="protein sequence ID" value="SHH51383.1"/>
    <property type="molecule type" value="Genomic_DNA"/>
</dbReference>
<evidence type="ECO:0000256" key="7">
    <source>
        <dbReference type="ARBA" id="ARBA00024033"/>
    </source>
</evidence>
<dbReference type="STRING" id="947013.SAMN04488109_4141"/>
<feature type="transmembrane region" description="Helical" evidence="8">
    <location>
        <begin position="161"/>
        <end position="186"/>
    </location>
</feature>
<keyword evidence="4 8" id="KW-0812">Transmembrane</keyword>
<feature type="transmembrane region" description="Helical" evidence="8">
    <location>
        <begin position="329"/>
        <end position="346"/>
    </location>
</feature>
<evidence type="ECO:0000313" key="9">
    <source>
        <dbReference type="EMBL" id="SHH51383.1"/>
    </source>
</evidence>
<dbReference type="Proteomes" id="UP000184212">
    <property type="component" value="Unassembled WGS sequence"/>
</dbReference>
<evidence type="ECO:0008006" key="11">
    <source>
        <dbReference type="Google" id="ProtNLM"/>
    </source>
</evidence>
<accession>A0A1M5TLX4</accession>
<feature type="transmembrane region" description="Helical" evidence="8">
    <location>
        <begin position="92"/>
        <end position="110"/>
    </location>
</feature>
<name>A0A1M5TLX4_9BACT</name>
<feature type="transmembrane region" description="Helical" evidence="8">
    <location>
        <begin position="140"/>
        <end position="155"/>
    </location>
</feature>
<evidence type="ECO:0000256" key="3">
    <source>
        <dbReference type="ARBA" id="ARBA00022679"/>
    </source>
</evidence>
<feature type="transmembrane region" description="Helical" evidence="8">
    <location>
        <begin position="358"/>
        <end position="377"/>
    </location>
</feature>
<keyword evidence="6 8" id="KW-0472">Membrane</keyword>
<evidence type="ECO:0000256" key="6">
    <source>
        <dbReference type="ARBA" id="ARBA00023136"/>
    </source>
</evidence>
<feature type="transmembrane region" description="Helical" evidence="8">
    <location>
        <begin position="261"/>
        <end position="278"/>
    </location>
</feature>
<dbReference type="AlphaFoldDB" id="A0A1M5TLX4"/>
<proteinExistence type="inferred from homology"/>
<evidence type="ECO:0000256" key="8">
    <source>
        <dbReference type="SAM" id="Phobius"/>
    </source>
</evidence>
<dbReference type="Pfam" id="PF09594">
    <property type="entry name" value="GT87"/>
    <property type="match status" value="1"/>
</dbReference>
<evidence type="ECO:0000313" key="10">
    <source>
        <dbReference type="Proteomes" id="UP000184212"/>
    </source>
</evidence>
<comment type="similarity">
    <text evidence="7">Belongs to the glycosyltransferase 87 family.</text>
</comment>
<dbReference type="InterPro" id="IPR018584">
    <property type="entry name" value="GT87"/>
</dbReference>
<keyword evidence="5 8" id="KW-1133">Transmembrane helix</keyword>
<keyword evidence="3" id="KW-0808">Transferase</keyword>
<sequence length="395" mass="44917">MSLSIRVVPLIKKIFRKPLFILIVWLSLATVAGLQHYALGHYNNYRIFKNVFWNSVEGKNLYALYPDEHNDSNHYGPFFSVVFAPFALLPDAPGLCLWIMFNGAVLFYAIRQLPLKESTIIALLWLVTNELYTSYSNQQINPLVAASIILAYTWMRQGKDFWAAAVIMAGTFIKLYSIAGLAFFFFSKNKTNLVASCVFWAIVCFSAPMVISGPAFVVQSYRDWYVSIKTKDELNAKESHHQDISLSGVVRRVSGHRDIPMLYFLIPGLVLFLLPYLKTQYYDDTTFQQLMLCSVLLFICLFSSSTESSTYIVAFTGVSLWFLLHEPPPAKIILGLLIFAFVLTSLSPTDLVPRPVRAFITSYSLKAVPCVFVWLYLMAELLKYNPSSKWQKTIA</sequence>
<feature type="transmembrane region" description="Helical" evidence="8">
    <location>
        <begin position="290"/>
        <end position="323"/>
    </location>
</feature>
<dbReference type="GO" id="GO:0005886">
    <property type="term" value="C:plasma membrane"/>
    <property type="evidence" value="ECO:0007669"/>
    <property type="project" value="UniProtKB-SubCell"/>
</dbReference>
<dbReference type="RefSeq" id="WP_073137806.1">
    <property type="nucleotide sequence ID" value="NZ_FQWQ01000003.1"/>
</dbReference>
<gene>
    <name evidence="9" type="ORF">SAMN04488109_4141</name>
</gene>
<evidence type="ECO:0000256" key="2">
    <source>
        <dbReference type="ARBA" id="ARBA00022475"/>
    </source>
</evidence>
<feature type="transmembrane region" description="Helical" evidence="8">
    <location>
        <begin position="20"/>
        <end position="39"/>
    </location>
</feature>
<keyword evidence="10" id="KW-1185">Reference proteome</keyword>
<evidence type="ECO:0000256" key="4">
    <source>
        <dbReference type="ARBA" id="ARBA00022692"/>
    </source>
</evidence>
<feature type="transmembrane region" description="Helical" evidence="8">
    <location>
        <begin position="193"/>
        <end position="217"/>
    </location>
</feature>
<evidence type="ECO:0000256" key="1">
    <source>
        <dbReference type="ARBA" id="ARBA00004651"/>
    </source>
</evidence>
<organism evidence="9 10">
    <name type="scientific">Chryseolinea serpens</name>
    <dbReference type="NCBI Taxonomy" id="947013"/>
    <lineage>
        <taxon>Bacteria</taxon>
        <taxon>Pseudomonadati</taxon>
        <taxon>Bacteroidota</taxon>
        <taxon>Cytophagia</taxon>
        <taxon>Cytophagales</taxon>
        <taxon>Fulvivirgaceae</taxon>
        <taxon>Chryseolinea</taxon>
    </lineage>
</organism>
<keyword evidence="2" id="KW-1003">Cell membrane</keyword>
<reference evidence="9 10" key="1">
    <citation type="submission" date="2016-11" db="EMBL/GenBank/DDBJ databases">
        <authorList>
            <person name="Jaros S."/>
            <person name="Januszkiewicz K."/>
            <person name="Wedrychowicz H."/>
        </authorList>
    </citation>
    <scope>NUCLEOTIDE SEQUENCE [LARGE SCALE GENOMIC DNA]</scope>
    <source>
        <strain evidence="9 10">DSM 24574</strain>
    </source>
</reference>
<dbReference type="GO" id="GO:0016758">
    <property type="term" value="F:hexosyltransferase activity"/>
    <property type="evidence" value="ECO:0007669"/>
    <property type="project" value="InterPro"/>
</dbReference>
<protein>
    <recommendedName>
        <fullName evidence="11">DUF2029 domain-containing protein</fullName>
    </recommendedName>
</protein>
<comment type="subcellular location">
    <subcellularLocation>
        <location evidence="1">Cell membrane</location>
        <topology evidence="1">Multi-pass membrane protein</topology>
    </subcellularLocation>
</comment>
<evidence type="ECO:0000256" key="5">
    <source>
        <dbReference type="ARBA" id="ARBA00022989"/>
    </source>
</evidence>